<keyword evidence="3" id="KW-1185">Reference proteome</keyword>
<name>A0A9P6VRU0_9HELO</name>
<feature type="signal peptide" evidence="1">
    <location>
        <begin position="1"/>
        <end position="27"/>
    </location>
</feature>
<organism evidence="2 3">
    <name type="scientific">Hyphodiscus hymeniophilus</name>
    <dbReference type="NCBI Taxonomy" id="353542"/>
    <lineage>
        <taxon>Eukaryota</taxon>
        <taxon>Fungi</taxon>
        <taxon>Dikarya</taxon>
        <taxon>Ascomycota</taxon>
        <taxon>Pezizomycotina</taxon>
        <taxon>Leotiomycetes</taxon>
        <taxon>Helotiales</taxon>
        <taxon>Hyphodiscaceae</taxon>
        <taxon>Hyphodiscus</taxon>
    </lineage>
</organism>
<protein>
    <submittedName>
        <fullName evidence="2">Uncharacterized protein</fullName>
    </submittedName>
</protein>
<gene>
    <name evidence="2" type="ORF">D0Z07_0045</name>
</gene>
<dbReference type="EMBL" id="VNKQ01000002">
    <property type="protein sequence ID" value="KAG0652458.1"/>
    <property type="molecule type" value="Genomic_DNA"/>
</dbReference>
<dbReference type="Proteomes" id="UP000785200">
    <property type="component" value="Unassembled WGS sequence"/>
</dbReference>
<evidence type="ECO:0000256" key="1">
    <source>
        <dbReference type="SAM" id="SignalP"/>
    </source>
</evidence>
<evidence type="ECO:0000313" key="3">
    <source>
        <dbReference type="Proteomes" id="UP000785200"/>
    </source>
</evidence>
<evidence type="ECO:0000313" key="2">
    <source>
        <dbReference type="EMBL" id="KAG0652458.1"/>
    </source>
</evidence>
<proteinExistence type="predicted"/>
<dbReference type="OrthoDB" id="3514016at2759"/>
<keyword evidence="1" id="KW-0732">Signal</keyword>
<dbReference type="PROSITE" id="PS51257">
    <property type="entry name" value="PROKAR_LIPOPROTEIN"/>
    <property type="match status" value="1"/>
</dbReference>
<dbReference type="AlphaFoldDB" id="A0A9P6VRU0"/>
<accession>A0A9P6VRU0</accession>
<reference evidence="2" key="1">
    <citation type="submission" date="2019-07" db="EMBL/GenBank/DDBJ databases">
        <title>Hyphodiscus hymeniophilus genome sequencing and assembly.</title>
        <authorList>
            <person name="Kramer G."/>
            <person name="Nodwell J."/>
        </authorList>
    </citation>
    <scope>NUCLEOTIDE SEQUENCE</scope>
    <source>
        <strain evidence="2">ATCC 34498</strain>
    </source>
</reference>
<feature type="chain" id="PRO_5040325487" evidence="1">
    <location>
        <begin position="28"/>
        <end position="574"/>
    </location>
</feature>
<comment type="caution">
    <text evidence="2">The sequence shown here is derived from an EMBL/GenBank/DDBJ whole genome shotgun (WGS) entry which is preliminary data.</text>
</comment>
<sequence>MRTDHGMTSSRLSRIICTSLLFTLASCGFERGDRYWSGKPQPIGIDFGASHVIAIYANDTGEFTTLAALGNLPGNEYGTYMYSIYAAQKDWGNDELQIIDYDDDESRDPSESWLELFSKAAKPLEQRFKSWACYDSWGVVRKAAKFLHFEPCYTEYGDWEYSPQRPKSRYQHLLTQARMNQLRNILPKWFRNSQPTGMTRSKLILYIVEYLERIKELSVKDHGIHITSAIVSRPSWANNEYDDIFDEACLLAGIEVLEQPHSRVDLATKVLSIDRGPVLVLDHGYYQLGIHRCTWDEHDSQYHERGSMGLDQFGTVSILRDLADRIIWGYNLNVTEEERGWPSTVPSFIIMNKVMNARLQIKYSSGWPDELEFENRTIGIDLMDSTGFLRVLNLTGEDVENVEQDYVEEISNAIRDTIVRHSELYAYAKSQNFSLDEYMNVADILANLTAPPEIGSWIEGIGDVIVLDSGTEASLLYQAAQLALGQNVSHPDDSKQCIPTIQSAARGAALRARDWIKYWEGYEEERLYYREHFDEDGSEIWEAEEDEYEEKEEGEVNDNDGYDLYLPRTFQPID</sequence>